<gene>
    <name evidence="1" type="ORF">NTEN_LOCUS8012</name>
</gene>
<reference evidence="1 2" key="1">
    <citation type="submission" date="2020-02" db="EMBL/GenBank/DDBJ databases">
        <authorList>
            <person name="Ferguson B K."/>
        </authorList>
    </citation>
    <scope>NUCLEOTIDE SEQUENCE [LARGE SCALE GENOMIC DNA]</scope>
</reference>
<evidence type="ECO:0000313" key="2">
    <source>
        <dbReference type="Proteomes" id="UP000479000"/>
    </source>
</evidence>
<protein>
    <submittedName>
        <fullName evidence="1">Uncharacterized protein</fullName>
    </submittedName>
</protein>
<dbReference type="EMBL" id="CADCXU010011979">
    <property type="protein sequence ID" value="CAB0002225.1"/>
    <property type="molecule type" value="Genomic_DNA"/>
</dbReference>
<dbReference type="AlphaFoldDB" id="A0A6H5GHQ3"/>
<evidence type="ECO:0000313" key="1">
    <source>
        <dbReference type="EMBL" id="CAB0002225.1"/>
    </source>
</evidence>
<organism evidence="1 2">
    <name type="scientific">Nesidiocoris tenuis</name>
    <dbReference type="NCBI Taxonomy" id="355587"/>
    <lineage>
        <taxon>Eukaryota</taxon>
        <taxon>Metazoa</taxon>
        <taxon>Ecdysozoa</taxon>
        <taxon>Arthropoda</taxon>
        <taxon>Hexapoda</taxon>
        <taxon>Insecta</taxon>
        <taxon>Pterygota</taxon>
        <taxon>Neoptera</taxon>
        <taxon>Paraneoptera</taxon>
        <taxon>Hemiptera</taxon>
        <taxon>Heteroptera</taxon>
        <taxon>Panheteroptera</taxon>
        <taxon>Cimicomorpha</taxon>
        <taxon>Miridae</taxon>
        <taxon>Dicyphina</taxon>
        <taxon>Nesidiocoris</taxon>
    </lineage>
</organism>
<keyword evidence="2" id="KW-1185">Reference proteome</keyword>
<name>A0A6H5GHQ3_9HEMI</name>
<accession>A0A6H5GHQ3</accession>
<dbReference type="Proteomes" id="UP000479000">
    <property type="component" value="Unassembled WGS sequence"/>
</dbReference>
<sequence>MCRERIMGRIVSRLISQHPKTNFLNGRVCITAESACLSEAVYWPCLLHKSQVVDRGNGRSDDVKLCFNVNDRLNSFLRLELLRFIFNPQQMQFRSVLRRLVIGNTNIGRKPVNTLEPKDGSILELRDRIIGRLAAFHVSRYSPRSAAPIALREMAATPAFRDSSRLLIALFVFAPLEKEDLSMKWRLSSEGLLSNRRTLRESQGRFQVVGRCGIDQSSQIFAQNGNSRETYEGVNRGRSHYAIVIHDHQILPTKHSNHSAIRLLCSKKSFTVPTLFQEDRDILFSGIKCSFRVFKMEERRVFSPLLGRKGPQRRDSVKI</sequence>
<proteinExistence type="predicted"/>